<dbReference type="Gene3D" id="3.40.630.30">
    <property type="match status" value="1"/>
</dbReference>
<dbReference type="EC" id="3.2.1.169" evidence="6"/>
<dbReference type="FunFam" id="3.20.20.80:FF:000009">
    <property type="entry name" value="O-GlcNAcase BT_4395"/>
    <property type="match status" value="1"/>
</dbReference>
<feature type="compositionally biased region" description="Acidic residues" evidence="8">
    <location>
        <begin position="863"/>
        <end position="875"/>
    </location>
</feature>
<comment type="catalytic activity">
    <reaction evidence="4">
        <text>3-O-(N-acetyl-beta-D-glucosaminyl)-L-seryl-[protein] + H2O = N-acetyl-D-glucosamine + L-seryl-[protein]</text>
        <dbReference type="Rhea" id="RHEA:48876"/>
        <dbReference type="Rhea" id="RHEA-COMP:9863"/>
        <dbReference type="Rhea" id="RHEA-COMP:12251"/>
        <dbReference type="ChEBI" id="CHEBI:15377"/>
        <dbReference type="ChEBI" id="CHEBI:29999"/>
        <dbReference type="ChEBI" id="CHEBI:90838"/>
        <dbReference type="ChEBI" id="CHEBI:506227"/>
        <dbReference type="EC" id="3.2.1.169"/>
    </reaction>
</comment>
<dbReference type="GO" id="GO:0016231">
    <property type="term" value="F:beta-N-acetylglucosaminidase activity"/>
    <property type="evidence" value="ECO:0007669"/>
    <property type="project" value="TreeGrafter"/>
</dbReference>
<evidence type="ECO:0000256" key="2">
    <source>
        <dbReference type="ARBA" id="ARBA00023295"/>
    </source>
</evidence>
<evidence type="ECO:0000256" key="1">
    <source>
        <dbReference type="ARBA" id="ARBA00022801"/>
    </source>
</evidence>
<dbReference type="GO" id="GO:0009100">
    <property type="term" value="P:glycoprotein metabolic process"/>
    <property type="evidence" value="ECO:0007669"/>
    <property type="project" value="TreeGrafter"/>
</dbReference>
<dbReference type="InterPro" id="IPR011496">
    <property type="entry name" value="O-GlcNAcase_cat"/>
</dbReference>
<dbReference type="Gene3D" id="1.20.58.240">
    <property type="entry name" value="STAT, domain 1"/>
    <property type="match status" value="1"/>
</dbReference>
<accession>A0AAV1IVL9</accession>
<dbReference type="Gene3D" id="3.20.20.80">
    <property type="entry name" value="Glycosidases"/>
    <property type="match status" value="1"/>
</dbReference>
<dbReference type="EMBL" id="CAVLEF010000002">
    <property type="protein sequence ID" value="CAK1541187.1"/>
    <property type="molecule type" value="Genomic_DNA"/>
</dbReference>
<keyword evidence="11" id="KW-1185">Reference proteome</keyword>
<dbReference type="PROSITE" id="PS52009">
    <property type="entry name" value="GH84"/>
    <property type="match status" value="1"/>
</dbReference>
<dbReference type="PANTHER" id="PTHR13170">
    <property type="entry name" value="O-GLCNACASE"/>
    <property type="match status" value="1"/>
</dbReference>
<dbReference type="InterPro" id="IPR017853">
    <property type="entry name" value="GH"/>
</dbReference>
<evidence type="ECO:0000256" key="7">
    <source>
        <dbReference type="ARBA" id="ARBA00076634"/>
    </source>
</evidence>
<dbReference type="SUPFAM" id="SSF55729">
    <property type="entry name" value="Acyl-CoA N-acyltransferases (Nat)"/>
    <property type="match status" value="1"/>
</dbReference>
<name>A0AAV1IVL9_9NEOP</name>
<dbReference type="SUPFAM" id="SSF51445">
    <property type="entry name" value="(Trans)glycosidases"/>
    <property type="match status" value="1"/>
</dbReference>
<dbReference type="Pfam" id="PF07555">
    <property type="entry name" value="NAGidase"/>
    <property type="match status" value="1"/>
</dbReference>
<evidence type="ECO:0000256" key="5">
    <source>
        <dbReference type="ARBA" id="ARBA00052136"/>
    </source>
</evidence>
<proteinExistence type="predicted"/>
<sequence length="1032" mass="115689">MTESSVDDGDFRRKDFICGVVEGFYGRPWTTEQRKDLFIKLKKWGMDMYVYAPKDDYKHRAYWRELYTVEEAEHLTSLISEAKAQGITFCYALSPGLDITYSSQKEITTLKRKLEQVSQFGCMCFSLLFDDIEPEMSEADKQIFQSFAHAQVSVTNEIHQHLGCPRFLLCPTQYCSTRAVPTVNNSEYLNTLGTKLSQEIDIMWTGPKVISKTLTTECIEEITQVLRRPPVIWDNLHANDYDQKRIFLGPYCGRSPELIPLLRGVLTNPNCEYNANMIAIRTLAHWASCSLDAPTHNEAVSWDIKLERESEQGVCEDDVPLTLAKHVYHHRQALRQAINEWLPEFSIPKTAQGPVIKPQPTVPPVAIIPIVPSVNTCMSLVSTTTTATTSTTDRPAPPAIPTVTTTHLQGLPDMCHSHVTPSLSTTMSPTETFNPVSNPVMNSLVSPTKVILNESIPNPIIPMANSNVSVPSEIPVSTLPVPILGLKTIDDKDETMDKLDGNELSNDSVLETSFMDVRKDEEQIIVDDEERNGEMSVGDTPQTLSPSRVVPEVGLEPLDVDPPSTNATDSDVIMNDTYSENGSMQVEPSSSPLSGDMMVEQNDVTDESSDPLNANQLTEDDLLLLCDLFYLPFEHGSRGLRMLHDFHWLTTHAASILPRGSKPETSEWRRRHRRFTWWAHRSRRLARRLSLAANKELHAELRPYLWDLCAVLALLSAFLKWLELGKFPPNIATFMQGSYTWFSKGWREAFESGAQEPWVFRGGLAADLRRLVPLDCGPDLRHSLPNAVLPPLLCTAPQTVRPYTPRDEAQVCMICHKTCRDGGDCSDLFPSDLQSLPADRLVMPFLTLTPELCMVIEDDGDCPSDDNGDVEDDSEGDKPESSNKVNGNKPEIIGYACAALNSKEFYKKQEIAWIPEMCIKYPEELIQRDDLSQAASDCIRHFHQFSTLERAPESVSASHPALLTCCVLRATRDPHAPARLLTCLLAALRANGANGVHACINSTDHYLLQFYNKLGFVELSRENGRVYLARSF</sequence>
<reference evidence="10 11" key="1">
    <citation type="submission" date="2023-11" db="EMBL/GenBank/DDBJ databases">
        <authorList>
            <person name="Okamura Y."/>
        </authorList>
    </citation>
    <scope>NUCLEOTIDE SEQUENCE [LARGE SCALE GENOMIC DNA]</scope>
</reference>
<dbReference type="InterPro" id="IPR051822">
    <property type="entry name" value="Glycosyl_Hydrolase_84"/>
</dbReference>
<evidence type="ECO:0000313" key="11">
    <source>
        <dbReference type="Proteomes" id="UP001497472"/>
    </source>
</evidence>
<dbReference type="InterPro" id="IPR016181">
    <property type="entry name" value="Acyl_CoA_acyltransferase"/>
</dbReference>
<evidence type="ECO:0000256" key="8">
    <source>
        <dbReference type="SAM" id="MobiDB-lite"/>
    </source>
</evidence>
<comment type="catalytic activity">
    <reaction evidence="5">
        <text>3-O-(N-acetyl-beta-D-glucosaminyl)-L-threonyl-[protein] + H2O = L-threonyl-[protein] + N-acetyl-D-glucosamine</text>
        <dbReference type="Rhea" id="RHEA:48892"/>
        <dbReference type="Rhea" id="RHEA-COMP:11060"/>
        <dbReference type="Rhea" id="RHEA-COMP:12252"/>
        <dbReference type="ChEBI" id="CHEBI:15377"/>
        <dbReference type="ChEBI" id="CHEBI:30013"/>
        <dbReference type="ChEBI" id="CHEBI:90840"/>
        <dbReference type="ChEBI" id="CHEBI:506227"/>
        <dbReference type="EC" id="3.2.1.169"/>
    </reaction>
</comment>
<evidence type="ECO:0000256" key="6">
    <source>
        <dbReference type="ARBA" id="ARBA00066938"/>
    </source>
</evidence>
<evidence type="ECO:0000256" key="3">
    <source>
        <dbReference type="ARBA" id="ARBA00030512"/>
    </source>
</evidence>
<dbReference type="AlphaFoldDB" id="A0AAV1IVL9"/>
<keyword evidence="1" id="KW-0378">Hydrolase</keyword>
<organism evidence="10 11">
    <name type="scientific">Leptosia nina</name>
    <dbReference type="NCBI Taxonomy" id="320188"/>
    <lineage>
        <taxon>Eukaryota</taxon>
        <taxon>Metazoa</taxon>
        <taxon>Ecdysozoa</taxon>
        <taxon>Arthropoda</taxon>
        <taxon>Hexapoda</taxon>
        <taxon>Insecta</taxon>
        <taxon>Pterygota</taxon>
        <taxon>Neoptera</taxon>
        <taxon>Endopterygota</taxon>
        <taxon>Lepidoptera</taxon>
        <taxon>Glossata</taxon>
        <taxon>Ditrysia</taxon>
        <taxon>Papilionoidea</taxon>
        <taxon>Pieridae</taxon>
        <taxon>Pierinae</taxon>
        <taxon>Leptosia</taxon>
    </lineage>
</organism>
<evidence type="ECO:0000313" key="10">
    <source>
        <dbReference type="EMBL" id="CAK1541187.1"/>
    </source>
</evidence>
<dbReference type="Proteomes" id="UP001497472">
    <property type="component" value="Unassembled WGS sequence"/>
</dbReference>
<protein>
    <recommendedName>
        <fullName evidence="6">protein O-GlcNAcase</fullName>
        <ecNumber evidence="6">3.2.1.169</ecNumber>
    </recommendedName>
    <alternativeName>
        <fullName evidence="3">Beta-N-acetylhexosaminidase</fullName>
    </alternativeName>
    <alternativeName>
        <fullName evidence="7">Beta-hexosaminidase</fullName>
    </alternativeName>
</protein>
<evidence type="ECO:0000259" key="9">
    <source>
        <dbReference type="PROSITE" id="PS52009"/>
    </source>
</evidence>
<feature type="region of interest" description="Disordered" evidence="8">
    <location>
        <begin position="863"/>
        <end position="887"/>
    </location>
</feature>
<comment type="caution">
    <text evidence="10">The sequence shown here is derived from an EMBL/GenBank/DDBJ whole genome shotgun (WGS) entry which is preliminary data.</text>
</comment>
<evidence type="ECO:0000256" key="4">
    <source>
        <dbReference type="ARBA" id="ARBA00050933"/>
    </source>
</evidence>
<feature type="domain" description="GH84" evidence="9">
    <location>
        <begin position="16"/>
        <end position="291"/>
    </location>
</feature>
<dbReference type="PANTHER" id="PTHR13170:SF16">
    <property type="entry name" value="PROTEIN O-GLCNACASE"/>
    <property type="match status" value="1"/>
</dbReference>
<gene>
    <name evidence="10" type="ORF">LNINA_LOCUS1191</name>
</gene>
<dbReference type="GO" id="GO:0102571">
    <property type="term" value="F:[protein]-3-O-(N-acetyl-D-glucosaminyl)-L-serine/L-threonine O-N-acetyl-alpha-D-glucosaminase activity"/>
    <property type="evidence" value="ECO:0007669"/>
    <property type="project" value="UniProtKB-EC"/>
</dbReference>
<keyword evidence="2" id="KW-0326">Glycosidase</keyword>